<dbReference type="SUPFAM" id="SSF48208">
    <property type="entry name" value="Six-hairpin glycosidases"/>
    <property type="match status" value="1"/>
</dbReference>
<evidence type="ECO:0000313" key="7">
    <source>
        <dbReference type="Proteomes" id="UP000677913"/>
    </source>
</evidence>
<evidence type="ECO:0000259" key="5">
    <source>
        <dbReference type="Pfam" id="PF09985"/>
    </source>
</evidence>
<dbReference type="InterPro" id="IPR013783">
    <property type="entry name" value="Ig-like_fold"/>
</dbReference>
<dbReference type="Pfam" id="PF00723">
    <property type="entry name" value="Glyco_hydro_15"/>
    <property type="match status" value="1"/>
</dbReference>
<dbReference type="Gene3D" id="2.60.40.1190">
    <property type="match status" value="1"/>
</dbReference>
<dbReference type="InterPro" id="IPR014718">
    <property type="entry name" value="GH-type_carb-bd"/>
</dbReference>
<dbReference type="GO" id="GO:0016757">
    <property type="term" value="F:glycosyltransferase activity"/>
    <property type="evidence" value="ECO:0007669"/>
    <property type="project" value="UniProtKB-ARBA"/>
</dbReference>
<reference evidence="6" key="1">
    <citation type="submission" date="2021-04" db="EMBL/GenBank/DDBJ databases">
        <title>Genome based classification of Actinospica acidithermotolerans sp. nov., an actinobacterium isolated from an Indonesian hot spring.</title>
        <authorList>
            <person name="Kusuma A.B."/>
            <person name="Putra K.E."/>
            <person name="Nafisah S."/>
            <person name="Loh J."/>
            <person name="Nouioui I."/>
            <person name="Goodfellow M."/>
        </authorList>
    </citation>
    <scope>NUCLEOTIDE SEQUENCE</scope>
    <source>
        <strain evidence="6">DSM 45618</strain>
    </source>
</reference>
<feature type="signal peptide" evidence="2">
    <location>
        <begin position="1"/>
        <end position="29"/>
    </location>
</feature>
<dbReference type="Gene3D" id="2.70.98.10">
    <property type="match status" value="1"/>
</dbReference>
<feature type="domain" description="GH15-like" evidence="3">
    <location>
        <begin position="351"/>
        <end position="655"/>
    </location>
</feature>
<name>A0A8J8BBX8_9ACTN</name>
<dbReference type="Pfam" id="PF09137">
    <property type="entry name" value="Glucodextran_N"/>
    <property type="match status" value="1"/>
</dbReference>
<dbReference type="Gene3D" id="2.60.40.10">
    <property type="entry name" value="Immunoglobulins"/>
    <property type="match status" value="1"/>
</dbReference>
<evidence type="ECO:0000256" key="2">
    <source>
        <dbReference type="SAM" id="SignalP"/>
    </source>
</evidence>
<dbReference type="InterPro" id="IPR019248">
    <property type="entry name" value="Glucodextran_C"/>
</dbReference>
<gene>
    <name evidence="6" type="ORF">KGA66_05750</name>
</gene>
<evidence type="ECO:0000259" key="4">
    <source>
        <dbReference type="Pfam" id="PF09137"/>
    </source>
</evidence>
<dbReference type="SUPFAM" id="SSF49344">
    <property type="entry name" value="CBD9-like"/>
    <property type="match status" value="1"/>
</dbReference>
<accession>A0A8J8BBX8</accession>
<dbReference type="PANTHER" id="PTHR31616:SF0">
    <property type="entry name" value="GLUCAN 1,4-ALPHA-GLUCOSIDASE"/>
    <property type="match status" value="1"/>
</dbReference>
<dbReference type="GO" id="GO:0005975">
    <property type="term" value="P:carbohydrate metabolic process"/>
    <property type="evidence" value="ECO:0007669"/>
    <property type="project" value="InterPro"/>
</dbReference>
<keyword evidence="2" id="KW-0732">Signal</keyword>
<dbReference type="InterPro" id="IPR006311">
    <property type="entry name" value="TAT_signal"/>
</dbReference>
<dbReference type="InterPro" id="IPR011013">
    <property type="entry name" value="Gal_mutarotase_sf_dom"/>
</dbReference>
<feature type="chain" id="PRO_5035282340" evidence="2">
    <location>
        <begin position="30"/>
        <end position="1126"/>
    </location>
</feature>
<evidence type="ECO:0000256" key="1">
    <source>
        <dbReference type="SAM" id="MobiDB-lite"/>
    </source>
</evidence>
<dbReference type="EMBL" id="JAGSXH010000012">
    <property type="protein sequence ID" value="MBS2962541.1"/>
    <property type="molecule type" value="Genomic_DNA"/>
</dbReference>
<evidence type="ECO:0000313" key="6">
    <source>
        <dbReference type="EMBL" id="MBS2962541.1"/>
    </source>
</evidence>
<dbReference type="PROSITE" id="PS51318">
    <property type="entry name" value="TAT"/>
    <property type="match status" value="1"/>
</dbReference>
<dbReference type="InterPro" id="IPR008928">
    <property type="entry name" value="6-hairpin_glycosidase_sf"/>
</dbReference>
<sequence length="1126" mass="115455">MTRPSRRRSAALASATAFAVLAAGGAAHAGTAPGDPDPAVTATGAPGAPSHFDLARKDCLGTARDTTSKVWYTVADGVLSDVYEPTIDNTNVSTLQYIVTDGSSFTDLQTRDTTYTARSDETGMVCTITSTDAKHGYRLATTYIADPRRDSVLMNTVITPTPGSSTDVTKLRIFARLDAHVNGNGGGGTANAGADTGVVDAASGVPVVYDASTVSEAANRTYAVPTYMALTAGSAGPASVGYAGTAGDGLTQLDTRHALTPASSAPNGHIVATEEVTPRHARAGRERAFTLSLGFGRTRAGAVSTASDSLREPFAAVRAAYTDTWRDYDRSLKPAPESVTGFDESTIRRTYLLDANVLKASEDKTFPGALVASLASPWGQAVDAGASVNGRPVYFGSYREVFARDLYEAFTGLLADGDLATARAATRFLLTEQQRPDGELPRNSLVNGRAAPDTGGDQLDETAYPILMAYLSGLGGDAALWSRHIKPAADFLVSHGPSFGVERWEEQSGYSVSTIAAEIAGLTAAAAIAKRHGDAADAALYQAAADDFQRGIENWTVTTTGPDSSNPYFIRLSKSGDPNAATTYNLGNGGPTLDQRSVIDGGFQELVRLGELAPTDPMFRNSLSVLDKQISVTTATGTGYYRYGNAASAGSADGYGDCSTVESQTSCTVGGEPWPTTDVGTGHLWPVLSGERAESDLAENNPSGASALLSFMIKSASGIGLVPEQVWEDPSLPAAPFGSDPATASIGFDNGRPAGSASPLTWAQAQELRLIVDLGTNRIVDRPGLTAARYVTHGAPGAANVTITAPASGATIEGGGTTVTGTTAPGASVVIASDDTDTGAAATTATTTADSSGAFSAPVAVGFGTNVITVAATTTSGATGYAQTAVVGDVVGGTSVLDVTDPAGDDDGPGTYQYPTSSSFSPGSFDLTRFQVITANGTVYLRTTLDKLTPTFGNVMGAQLLDVYVHAPGAASTSTAAAYPQRNYTIAPADAWSQRIEVQGFASPVWVDPSADQVGTPTAVVASTLSNTITIALPEAQFGTPTAGWTFALALTGQDGYSADQARAFAAAPQPYTFGVCAPGGTASICSVDPGAVPKVMDTITPSGVSQATELDPTLGPVVLHGVTAQ</sequence>
<dbReference type="GO" id="GO:0004553">
    <property type="term" value="F:hydrolase activity, hydrolyzing O-glycosyl compounds"/>
    <property type="evidence" value="ECO:0007669"/>
    <property type="project" value="UniProtKB-ARBA"/>
</dbReference>
<comment type="caution">
    <text evidence="6">The sequence shown here is derived from an EMBL/GenBank/DDBJ whole genome shotgun (WGS) entry which is preliminary data.</text>
</comment>
<dbReference type="GO" id="GO:0030246">
    <property type="term" value="F:carbohydrate binding"/>
    <property type="evidence" value="ECO:0007669"/>
    <property type="project" value="InterPro"/>
</dbReference>
<dbReference type="InterPro" id="IPR012341">
    <property type="entry name" value="6hp_glycosidase-like_sf"/>
</dbReference>
<dbReference type="InterPro" id="IPR011613">
    <property type="entry name" value="GH15-like"/>
</dbReference>
<keyword evidence="7" id="KW-1185">Reference proteome</keyword>
<dbReference type="InterPro" id="IPR015220">
    <property type="entry name" value="Glucodextranase_N"/>
</dbReference>
<evidence type="ECO:0000259" key="3">
    <source>
        <dbReference type="Pfam" id="PF00723"/>
    </source>
</evidence>
<dbReference type="PANTHER" id="PTHR31616">
    <property type="entry name" value="TREHALASE"/>
    <property type="match status" value="1"/>
</dbReference>
<dbReference type="CDD" id="cd09626">
    <property type="entry name" value="DOMON_glucodextranase_like"/>
    <property type="match status" value="1"/>
</dbReference>
<protein>
    <submittedName>
        <fullName evidence="6">Glucan 1,4-alpha-glucosidase</fullName>
    </submittedName>
</protein>
<dbReference type="Gene3D" id="1.50.10.10">
    <property type="match status" value="1"/>
</dbReference>
<dbReference type="AlphaFoldDB" id="A0A8J8BBX8"/>
<dbReference type="Pfam" id="PF09985">
    <property type="entry name" value="Glucodextran_C"/>
    <property type="match status" value="1"/>
</dbReference>
<dbReference type="SUPFAM" id="SSF74650">
    <property type="entry name" value="Galactose mutarotase-like"/>
    <property type="match status" value="1"/>
</dbReference>
<proteinExistence type="predicted"/>
<organism evidence="6 7">
    <name type="scientific">Actinocrinis puniceicyclus</name>
    <dbReference type="NCBI Taxonomy" id="977794"/>
    <lineage>
        <taxon>Bacteria</taxon>
        <taxon>Bacillati</taxon>
        <taxon>Actinomycetota</taxon>
        <taxon>Actinomycetes</taxon>
        <taxon>Catenulisporales</taxon>
        <taxon>Actinospicaceae</taxon>
        <taxon>Actinocrinis</taxon>
    </lineage>
</organism>
<feature type="domain" description="Glucodextranase N-terminal" evidence="4">
    <location>
        <begin position="42"/>
        <end position="329"/>
    </location>
</feature>
<feature type="domain" description="Glucodextranase-like C-terminal" evidence="5">
    <location>
        <begin position="896"/>
        <end position="1112"/>
    </location>
</feature>
<dbReference type="RefSeq" id="WP_211465318.1">
    <property type="nucleotide sequence ID" value="NZ_JAGSXH010000012.1"/>
</dbReference>
<dbReference type="Proteomes" id="UP000677913">
    <property type="component" value="Unassembled WGS sequence"/>
</dbReference>
<feature type="region of interest" description="Disordered" evidence="1">
    <location>
        <begin position="27"/>
        <end position="47"/>
    </location>
</feature>